<dbReference type="PANTHER" id="PTHR23132">
    <property type="entry name" value="D-ALANINE--D-ALANINE LIGASE"/>
    <property type="match status" value="1"/>
</dbReference>
<comment type="similarity">
    <text evidence="4 14">Belongs to the D-alanine--D-alanine ligase family.</text>
</comment>
<evidence type="ECO:0000256" key="9">
    <source>
        <dbReference type="ARBA" id="ARBA00022840"/>
    </source>
</evidence>
<keyword evidence="10 14" id="KW-0133">Cell shape</keyword>
<keyword evidence="11 14" id="KW-0573">Peptidoglycan synthesis</keyword>
<dbReference type="EMBL" id="FXUB01000001">
    <property type="protein sequence ID" value="SMP04845.1"/>
    <property type="molecule type" value="Genomic_DNA"/>
</dbReference>
<evidence type="ECO:0000256" key="12">
    <source>
        <dbReference type="ARBA" id="ARBA00023316"/>
    </source>
</evidence>
<name>A0ABY1NAV8_9BACT</name>
<dbReference type="InterPro" id="IPR000291">
    <property type="entry name" value="D-Ala_lig_Van_CS"/>
</dbReference>
<dbReference type="Gene3D" id="3.30.1490.20">
    <property type="entry name" value="ATP-grasp fold, A domain"/>
    <property type="match status" value="1"/>
</dbReference>
<accession>A0ABY1NAV8</accession>
<feature type="domain" description="ATP-grasp" evidence="16">
    <location>
        <begin position="99"/>
        <end position="290"/>
    </location>
</feature>
<reference evidence="17 18" key="1">
    <citation type="submission" date="2017-05" db="EMBL/GenBank/DDBJ databases">
        <authorList>
            <person name="Varghese N."/>
            <person name="Submissions S."/>
        </authorList>
    </citation>
    <scope>NUCLEOTIDE SEQUENCE [LARGE SCALE GENOMIC DNA]</scope>
    <source>
        <strain evidence="17 18">DSM 15522</strain>
    </source>
</reference>
<evidence type="ECO:0000256" key="5">
    <source>
        <dbReference type="ARBA" id="ARBA00012216"/>
    </source>
</evidence>
<evidence type="ECO:0000256" key="6">
    <source>
        <dbReference type="ARBA" id="ARBA00022490"/>
    </source>
</evidence>
<dbReference type="EC" id="6.3.2.4" evidence="5 14"/>
<evidence type="ECO:0000256" key="10">
    <source>
        <dbReference type="ARBA" id="ARBA00022960"/>
    </source>
</evidence>
<comment type="subcellular location">
    <subcellularLocation>
        <location evidence="3 14">Cytoplasm</location>
    </subcellularLocation>
</comment>
<evidence type="ECO:0000313" key="17">
    <source>
        <dbReference type="EMBL" id="SMP04845.1"/>
    </source>
</evidence>
<dbReference type="PROSITE" id="PS50975">
    <property type="entry name" value="ATP_GRASP"/>
    <property type="match status" value="1"/>
</dbReference>
<dbReference type="PANTHER" id="PTHR23132:SF23">
    <property type="entry name" value="D-ALANINE--D-ALANINE LIGASE B"/>
    <property type="match status" value="1"/>
</dbReference>
<dbReference type="PROSITE" id="PS00844">
    <property type="entry name" value="DALA_DALA_LIGASE_2"/>
    <property type="match status" value="1"/>
</dbReference>
<dbReference type="Pfam" id="PF07478">
    <property type="entry name" value="Dala_Dala_lig_C"/>
    <property type="match status" value="1"/>
</dbReference>
<dbReference type="InterPro" id="IPR011127">
    <property type="entry name" value="Dala_Dala_lig_N"/>
</dbReference>
<comment type="cofactor">
    <cofactor evidence="2">
        <name>Mg(2+)</name>
        <dbReference type="ChEBI" id="CHEBI:18420"/>
    </cofactor>
</comment>
<gene>
    <name evidence="14" type="primary">ddl</name>
    <name evidence="17" type="ORF">SAMN06265339_0256</name>
</gene>
<dbReference type="Pfam" id="PF01820">
    <property type="entry name" value="Dala_Dala_lig_N"/>
    <property type="match status" value="1"/>
</dbReference>
<keyword evidence="6 14" id="KW-0963">Cytoplasm</keyword>
<evidence type="ECO:0000256" key="1">
    <source>
        <dbReference type="ARBA" id="ARBA00001936"/>
    </source>
</evidence>
<evidence type="ECO:0000256" key="14">
    <source>
        <dbReference type="HAMAP-Rule" id="MF_00047"/>
    </source>
</evidence>
<evidence type="ECO:0000256" key="11">
    <source>
        <dbReference type="ARBA" id="ARBA00022984"/>
    </source>
</evidence>
<comment type="function">
    <text evidence="14">Cell wall formation.</text>
</comment>
<dbReference type="Gene3D" id="3.40.50.20">
    <property type="match status" value="1"/>
</dbReference>
<comment type="pathway">
    <text evidence="14">Cell wall biogenesis; peptidoglycan biosynthesis.</text>
</comment>
<protein>
    <recommendedName>
        <fullName evidence="5 14">D-alanine--D-alanine ligase</fullName>
        <ecNumber evidence="5 14">6.3.2.4</ecNumber>
    </recommendedName>
    <alternativeName>
        <fullName evidence="14">D-Ala-D-Ala ligase</fullName>
    </alternativeName>
    <alternativeName>
        <fullName evidence="14">D-alanylalanine synthetase</fullName>
    </alternativeName>
</protein>
<dbReference type="InterPro" id="IPR016185">
    <property type="entry name" value="PreATP-grasp_dom_sf"/>
</dbReference>
<dbReference type="InterPro" id="IPR011761">
    <property type="entry name" value="ATP-grasp"/>
</dbReference>
<evidence type="ECO:0000256" key="13">
    <source>
        <dbReference type="ARBA" id="ARBA00047614"/>
    </source>
</evidence>
<evidence type="ECO:0000313" key="18">
    <source>
        <dbReference type="Proteomes" id="UP001157911"/>
    </source>
</evidence>
<dbReference type="PROSITE" id="PS00843">
    <property type="entry name" value="DALA_DALA_LIGASE_1"/>
    <property type="match status" value="1"/>
</dbReference>
<dbReference type="InterPro" id="IPR005905">
    <property type="entry name" value="D_ala_D_ala"/>
</dbReference>
<dbReference type="SUPFAM" id="SSF52440">
    <property type="entry name" value="PreATP-grasp domain"/>
    <property type="match status" value="1"/>
</dbReference>
<dbReference type="Proteomes" id="UP001157911">
    <property type="component" value="Unassembled WGS sequence"/>
</dbReference>
<dbReference type="InterPro" id="IPR013815">
    <property type="entry name" value="ATP_grasp_subdomain_1"/>
</dbReference>
<dbReference type="GO" id="GO:0016874">
    <property type="term" value="F:ligase activity"/>
    <property type="evidence" value="ECO:0007669"/>
    <property type="project" value="UniProtKB-KW"/>
</dbReference>
<dbReference type="HAMAP" id="MF_00047">
    <property type="entry name" value="Dala_Dala_lig"/>
    <property type="match status" value="1"/>
</dbReference>
<dbReference type="InterPro" id="IPR011095">
    <property type="entry name" value="Dala_Dala_lig_C"/>
</dbReference>
<dbReference type="SMART" id="SM01209">
    <property type="entry name" value="GARS_A"/>
    <property type="match status" value="1"/>
</dbReference>
<evidence type="ECO:0000256" key="7">
    <source>
        <dbReference type="ARBA" id="ARBA00022598"/>
    </source>
</evidence>
<evidence type="ECO:0000256" key="3">
    <source>
        <dbReference type="ARBA" id="ARBA00004496"/>
    </source>
</evidence>
<evidence type="ECO:0000256" key="15">
    <source>
        <dbReference type="PROSITE-ProRule" id="PRU00409"/>
    </source>
</evidence>
<dbReference type="NCBIfam" id="TIGR01205">
    <property type="entry name" value="D_ala_D_alaTIGR"/>
    <property type="match status" value="1"/>
</dbReference>
<keyword evidence="12 14" id="KW-0961">Cell wall biogenesis/degradation</keyword>
<evidence type="ECO:0000259" key="16">
    <source>
        <dbReference type="PROSITE" id="PS50975"/>
    </source>
</evidence>
<evidence type="ECO:0000256" key="2">
    <source>
        <dbReference type="ARBA" id="ARBA00001946"/>
    </source>
</evidence>
<keyword evidence="18" id="KW-1185">Reference proteome</keyword>
<sequence>MKVVVLYGGKSPESPISQKSAESVIKALKTLGHEVFPLELTRDVSLKLKELKPDKVFVVLHGCPGEDGTVQGLLEIAELPYTGCNVETSAICMDKDATKRILKTYGIPVPAGETYFKGDEVKPFEIPCVVKPARTGSTIGISIVRSPSEFEKAVEEAFKFDTKILIEEFIEGRELTVSVVNGKALPIVEIVTETGFYDYDSKYKSQTTKYEVPAKLHPKTEEKIKRIAEKVYKVLECRGAVRVDFRLDKWNSPYVLEVNTIPGLTERSLLPKAAKAEGITFEELIEEMLKS</sequence>
<comment type="caution">
    <text evidence="17">The sequence shown here is derived from an EMBL/GenBank/DDBJ whole genome shotgun (WGS) entry which is preliminary data.</text>
</comment>
<comment type="cofactor">
    <cofactor evidence="1">
        <name>Mn(2+)</name>
        <dbReference type="ChEBI" id="CHEBI:29035"/>
    </cofactor>
</comment>
<evidence type="ECO:0000256" key="4">
    <source>
        <dbReference type="ARBA" id="ARBA00010871"/>
    </source>
</evidence>
<dbReference type="NCBIfam" id="NF002378">
    <property type="entry name" value="PRK01372.1"/>
    <property type="match status" value="1"/>
</dbReference>
<dbReference type="Gene3D" id="3.30.470.20">
    <property type="entry name" value="ATP-grasp fold, B domain"/>
    <property type="match status" value="1"/>
</dbReference>
<keyword evidence="9 15" id="KW-0067">ATP-binding</keyword>
<proteinExistence type="inferred from homology"/>
<keyword evidence="8 15" id="KW-0547">Nucleotide-binding</keyword>
<evidence type="ECO:0000256" key="8">
    <source>
        <dbReference type="ARBA" id="ARBA00022741"/>
    </source>
</evidence>
<keyword evidence="7 14" id="KW-0436">Ligase</keyword>
<dbReference type="SUPFAM" id="SSF56059">
    <property type="entry name" value="Glutathione synthetase ATP-binding domain-like"/>
    <property type="match status" value="1"/>
</dbReference>
<organism evidence="17 18">
    <name type="scientific">Desulfurobacterium pacificum</name>
    <dbReference type="NCBI Taxonomy" id="240166"/>
    <lineage>
        <taxon>Bacteria</taxon>
        <taxon>Pseudomonadati</taxon>
        <taxon>Aquificota</taxon>
        <taxon>Aquificia</taxon>
        <taxon>Desulfurobacteriales</taxon>
        <taxon>Desulfurobacteriaceae</taxon>
        <taxon>Desulfurobacterium</taxon>
    </lineage>
</organism>
<dbReference type="PIRSF" id="PIRSF039102">
    <property type="entry name" value="Ddl/VanB"/>
    <property type="match status" value="1"/>
</dbReference>
<dbReference type="RefSeq" id="WP_283399765.1">
    <property type="nucleotide sequence ID" value="NZ_FXUB01000001.1"/>
</dbReference>
<comment type="catalytic activity">
    <reaction evidence="13 14">
        <text>2 D-alanine + ATP = D-alanyl-D-alanine + ADP + phosphate + H(+)</text>
        <dbReference type="Rhea" id="RHEA:11224"/>
        <dbReference type="ChEBI" id="CHEBI:15378"/>
        <dbReference type="ChEBI" id="CHEBI:30616"/>
        <dbReference type="ChEBI" id="CHEBI:43474"/>
        <dbReference type="ChEBI" id="CHEBI:57416"/>
        <dbReference type="ChEBI" id="CHEBI:57822"/>
        <dbReference type="ChEBI" id="CHEBI:456216"/>
        <dbReference type="EC" id="6.3.2.4"/>
    </reaction>
</comment>